<feature type="transmembrane region" description="Helical" evidence="1">
    <location>
        <begin position="58"/>
        <end position="78"/>
    </location>
</feature>
<evidence type="ECO:0000313" key="2">
    <source>
        <dbReference type="EMBL" id="CAG6665764.1"/>
    </source>
</evidence>
<keyword evidence="1" id="KW-0812">Transmembrane</keyword>
<keyword evidence="1" id="KW-1133">Transmembrane helix</keyword>
<evidence type="ECO:0000256" key="1">
    <source>
        <dbReference type="SAM" id="Phobius"/>
    </source>
</evidence>
<accession>A0A8D8WPP3</accession>
<dbReference type="AlphaFoldDB" id="A0A8D8WPP3"/>
<name>A0A8D8WPP3_9HEMI</name>
<reference evidence="2" key="1">
    <citation type="submission" date="2021-05" db="EMBL/GenBank/DDBJ databases">
        <authorList>
            <person name="Alioto T."/>
            <person name="Alioto T."/>
            <person name="Gomez Garrido J."/>
        </authorList>
    </citation>
    <scope>NUCLEOTIDE SEQUENCE</scope>
</reference>
<sequence>MGTPCRVTLLNWLMPRPRVVVKQFKIGTQLPMSLTLISSAVNVSTKRVMLKWALLRRLSTPVWIVLWVYSMLIASVPISKNKDSIHASVDCTMGIQYANCKCVNFQE</sequence>
<keyword evidence="1" id="KW-0472">Membrane</keyword>
<dbReference type="EMBL" id="HBUF01211721">
    <property type="protein sequence ID" value="CAG6665764.1"/>
    <property type="molecule type" value="Transcribed_RNA"/>
</dbReference>
<organism evidence="2">
    <name type="scientific">Cacopsylla melanoneura</name>
    <dbReference type="NCBI Taxonomy" id="428564"/>
    <lineage>
        <taxon>Eukaryota</taxon>
        <taxon>Metazoa</taxon>
        <taxon>Ecdysozoa</taxon>
        <taxon>Arthropoda</taxon>
        <taxon>Hexapoda</taxon>
        <taxon>Insecta</taxon>
        <taxon>Pterygota</taxon>
        <taxon>Neoptera</taxon>
        <taxon>Paraneoptera</taxon>
        <taxon>Hemiptera</taxon>
        <taxon>Sternorrhyncha</taxon>
        <taxon>Psylloidea</taxon>
        <taxon>Psyllidae</taxon>
        <taxon>Psyllinae</taxon>
        <taxon>Cacopsylla</taxon>
    </lineage>
</organism>
<protein>
    <submittedName>
        <fullName evidence="2">Uncharacterized protein</fullName>
    </submittedName>
</protein>
<proteinExistence type="predicted"/>